<gene>
    <name evidence="1" type="ORF">Phi17218_153</name>
</gene>
<proteinExistence type="predicted"/>
<sequence length="74" mass="9053">MAVIKLEIESCKDCPNFRRERYYTGDSWEEAYNWHCKAKEDKKIQGYVEWMDEKHIKIPEWCPIKEKEDESIPK</sequence>
<name>A0A0S2MXH1_9CAUD</name>
<reference evidence="1 2" key="1">
    <citation type="submission" date="2015-10" db="EMBL/GenBank/DDBJ databases">
        <title>Large-scale maps of variable infection efficiencies in aquatic Bacteriodetes phage-host model systems.</title>
        <authorList>
            <person name="Holmfeldt K."/>
            <person name="Solonenko N."/>
            <person name="Howard-Varona C."/>
            <person name="Moreno M."/>
            <person name="Malmstrom R.R."/>
            <person name="Blow M.J."/>
            <person name="Sullivan M.B."/>
        </authorList>
    </citation>
    <scope>NUCLEOTIDE SEQUENCE [LARGE SCALE GENOMIC DNA]</scope>
</reference>
<dbReference type="EMBL" id="KT962247">
    <property type="protein sequence ID" value="ALO80556.1"/>
    <property type="molecule type" value="Genomic_DNA"/>
</dbReference>
<accession>A0A0S2MXH1</accession>
<dbReference type="Proteomes" id="UP000226403">
    <property type="component" value="Segment"/>
</dbReference>
<organism evidence="1 2">
    <name type="scientific">Cellulophaga phage phi17:2_18</name>
    <dbReference type="NCBI Taxonomy" id="1747283"/>
    <lineage>
        <taxon>Viruses</taxon>
        <taxon>Duplodnaviria</taxon>
        <taxon>Heunggongvirae</taxon>
        <taxon>Uroviricota</taxon>
        <taxon>Caudoviricetes</taxon>
        <taxon>Lightbulbvirus</taxon>
        <taxon>Lightbulbvirus Cba172</taxon>
    </lineage>
</organism>
<evidence type="ECO:0000313" key="1">
    <source>
        <dbReference type="EMBL" id="ALO80556.1"/>
    </source>
</evidence>
<protein>
    <submittedName>
        <fullName evidence="1">Uncharacterized protein</fullName>
    </submittedName>
</protein>
<evidence type="ECO:0000313" key="2">
    <source>
        <dbReference type="Proteomes" id="UP000226403"/>
    </source>
</evidence>